<feature type="region of interest" description="Disordered" evidence="1">
    <location>
        <begin position="250"/>
        <end position="287"/>
    </location>
</feature>
<proteinExistence type="predicted"/>
<dbReference type="eggNOG" id="ENOG502T09X">
    <property type="taxonomic scope" value="Eukaryota"/>
</dbReference>
<dbReference type="EMBL" id="ANIZ01001848">
    <property type="protein sequence ID" value="ETI44380.1"/>
    <property type="molecule type" value="Genomic_DNA"/>
</dbReference>
<evidence type="ECO:0000313" key="2">
    <source>
        <dbReference type="EMBL" id="ETI44380.1"/>
    </source>
</evidence>
<dbReference type="AlphaFoldDB" id="V9EYN9"/>
<sequence length="610" mass="67724">MAPRRNNRQPSIEPLSAVFARHDGSWLHGQVVRNRGRDVVLQTKVGEQVTCRPTAVYPTDPVLALLLGPDVLDSSLDIEGVRTAHATILSRLLGDPANPRLRPSRDIVHLLRGIVADENMPDGARACVWSTAASSSHRFSLQHAVDFVFVTESSAKRISKAIRDGMGEQFFILPTSAGWRRHVARAAAANLPPSLEETADPEDGASVAAEIDAPARRRDSETDRHARIVSDLMEFPDVLDCYLSARSRQNNLPTQRAKRTRLDSMEEPAEGSRKRPKSQFQPPAAHQRVHRLISATSSAGTSAHDFVDEMLNHDGVTFVQHPGVLIRIYDFQFGVRGLSIMHLVQLAPLDRMAWVMSSKVNMQDLSASVPLPDAQTAGSVDDILSALDGLRTYYAVFCAPDGIDLLQVMHNFVRQMIGISLWNADDLTYLVYWLNSILEEYRTCAHRDASTGETSRINVKDKVDSSNPDLQRLTQLITARKMEQLMQDSRRQSATVSARSPMPIDHTKDHVDTVTNTVHPLQRVTDGSTSTVRSGDIPQAILNLVPRQGGRTLCLRSTTIQGCTGAPGKPDQCQYFKSRAHFVPTEPLPKLLRDYIIQRFGGLRRDLHHL</sequence>
<keyword evidence="3" id="KW-1185">Reference proteome</keyword>
<evidence type="ECO:0000256" key="1">
    <source>
        <dbReference type="SAM" id="MobiDB-lite"/>
    </source>
</evidence>
<dbReference type="Proteomes" id="UP000018721">
    <property type="component" value="Unassembled WGS sequence"/>
</dbReference>
<name>V9EYN9_PHYNI</name>
<comment type="caution">
    <text evidence="2">The sequence shown here is derived from an EMBL/GenBank/DDBJ whole genome shotgun (WGS) entry which is preliminary data.</text>
</comment>
<dbReference type="OrthoDB" id="128230at2759"/>
<accession>V9EYN9</accession>
<evidence type="ECO:0000313" key="3">
    <source>
        <dbReference type="Proteomes" id="UP000018721"/>
    </source>
</evidence>
<dbReference type="HOGENOM" id="CLU_439745_0_0_1"/>
<gene>
    <name evidence="2" type="ORF">F443_10919</name>
</gene>
<organism evidence="2 3">
    <name type="scientific">Phytophthora nicotianae P1569</name>
    <dbReference type="NCBI Taxonomy" id="1317065"/>
    <lineage>
        <taxon>Eukaryota</taxon>
        <taxon>Sar</taxon>
        <taxon>Stramenopiles</taxon>
        <taxon>Oomycota</taxon>
        <taxon>Peronosporomycetes</taxon>
        <taxon>Peronosporales</taxon>
        <taxon>Peronosporaceae</taxon>
        <taxon>Phytophthora</taxon>
    </lineage>
</organism>
<reference evidence="2 3" key="1">
    <citation type="submission" date="2013-11" db="EMBL/GenBank/DDBJ databases">
        <title>The Genome Sequence of Phytophthora parasitica P1569.</title>
        <authorList>
            <consortium name="The Broad Institute Genomics Platform"/>
            <person name="Russ C."/>
            <person name="Tyler B."/>
            <person name="Panabieres F."/>
            <person name="Shan W."/>
            <person name="Tripathy S."/>
            <person name="Grunwald N."/>
            <person name="Machado M."/>
            <person name="Johnson C.S."/>
            <person name="Arredondo F."/>
            <person name="Hong C."/>
            <person name="Coffey M."/>
            <person name="Young S.K."/>
            <person name="Zeng Q."/>
            <person name="Gargeya S."/>
            <person name="Fitzgerald M."/>
            <person name="Abouelleil A."/>
            <person name="Alvarado L."/>
            <person name="Chapman S.B."/>
            <person name="Gainer-Dewar J."/>
            <person name="Goldberg J."/>
            <person name="Griggs A."/>
            <person name="Gujja S."/>
            <person name="Hansen M."/>
            <person name="Howarth C."/>
            <person name="Imamovic A."/>
            <person name="Ireland A."/>
            <person name="Larimer J."/>
            <person name="McCowan C."/>
            <person name="Murphy C."/>
            <person name="Pearson M."/>
            <person name="Poon T.W."/>
            <person name="Priest M."/>
            <person name="Roberts A."/>
            <person name="Saif S."/>
            <person name="Shea T."/>
            <person name="Sykes S."/>
            <person name="Wortman J."/>
            <person name="Nusbaum C."/>
            <person name="Birren B."/>
        </authorList>
    </citation>
    <scope>NUCLEOTIDE SEQUENCE [LARGE SCALE GENOMIC DNA]</scope>
    <source>
        <strain evidence="2 3">P1569</strain>
    </source>
</reference>
<protein>
    <submittedName>
        <fullName evidence="2">Uncharacterized protein</fullName>
    </submittedName>
</protein>